<protein>
    <submittedName>
        <fullName evidence="1">Uncharacterized protein</fullName>
    </submittedName>
</protein>
<proteinExistence type="predicted"/>
<organism evidence="1">
    <name type="scientific">marine sediment metagenome</name>
    <dbReference type="NCBI Taxonomy" id="412755"/>
    <lineage>
        <taxon>unclassified sequences</taxon>
        <taxon>metagenomes</taxon>
        <taxon>ecological metagenomes</taxon>
    </lineage>
</organism>
<evidence type="ECO:0000313" key="1">
    <source>
        <dbReference type="EMBL" id="KKO03588.1"/>
    </source>
</evidence>
<comment type="caution">
    <text evidence="1">The sequence shown here is derived from an EMBL/GenBank/DDBJ whole genome shotgun (WGS) entry which is preliminary data.</text>
</comment>
<reference evidence="1" key="1">
    <citation type="journal article" date="2015" name="Nature">
        <title>Complex archaea that bridge the gap between prokaryotes and eukaryotes.</title>
        <authorList>
            <person name="Spang A."/>
            <person name="Saw J.H."/>
            <person name="Jorgensen S.L."/>
            <person name="Zaremba-Niedzwiedzka K."/>
            <person name="Martijn J."/>
            <person name="Lind A.E."/>
            <person name="van Eijk R."/>
            <person name="Schleper C."/>
            <person name="Guy L."/>
            <person name="Ettema T.J."/>
        </authorList>
    </citation>
    <scope>NUCLEOTIDE SEQUENCE</scope>
</reference>
<sequence>MMAPATSCRTVRTDRAVSLGDQDKLELIISALQSIAAYPDVSSIGELQAVVRQRLSAIPAPRHAPESVDVITEEYHPRHLPPTALPPAPRQRQGFADLTPTVCLAPVCCGVYLPPACSCTYLQGLTGFKVDEFGRLQCLQYVLISLLQ</sequence>
<dbReference type="EMBL" id="LAZR01000026">
    <property type="protein sequence ID" value="KKO03588.1"/>
    <property type="molecule type" value="Genomic_DNA"/>
</dbReference>
<name>A0A0F9VUH4_9ZZZZ</name>
<dbReference type="AlphaFoldDB" id="A0A0F9VUH4"/>
<accession>A0A0F9VUH4</accession>
<gene>
    <name evidence="1" type="ORF">LCGC14_0095150</name>
</gene>